<sequence>MTRYTIRRFLEMLLILFIIATATFFLLEAIPGDPLMQKVQRLPENVKEAMYEKYGYNKPVGERYIKCMNGILHGDFGESIVFPGQTVKSIIKEKLPASARLGIQEVVVGLSLGIILGIAAAMNRGTWIDRTIVTLAILFISVPSFIFALGLQKIFAGNLKWFPIIGWPRGKDAWFGGWKYTVLPTLSGCFGYIASYSRLLKTSMLDVINQDYVLTARSKGLSNTKVVTRHILRNSFIPLVTYLPMTLAFCITGAFFIERVFSIPGLGLYYITAVQAQDLPMVMGHTIIITAMYVVCIFITDILYTVVDPRIRISGGKR</sequence>
<feature type="transmembrane region" description="Helical" evidence="7">
    <location>
        <begin position="132"/>
        <end position="155"/>
    </location>
</feature>
<keyword evidence="10" id="KW-1185">Reference proteome</keyword>
<dbReference type="InterPro" id="IPR045621">
    <property type="entry name" value="BPD_transp_1_N"/>
</dbReference>
<gene>
    <name evidence="9" type="ORF">H9637_11155</name>
</gene>
<dbReference type="PANTHER" id="PTHR30465">
    <property type="entry name" value="INNER MEMBRANE ABC TRANSPORTER"/>
    <property type="match status" value="1"/>
</dbReference>
<feature type="transmembrane region" description="Helical" evidence="7">
    <location>
        <begin position="175"/>
        <end position="194"/>
    </location>
</feature>
<dbReference type="CDD" id="cd06261">
    <property type="entry name" value="TM_PBP2"/>
    <property type="match status" value="1"/>
</dbReference>
<protein>
    <submittedName>
        <fullName evidence="9">ABC transporter permease</fullName>
    </submittedName>
</protein>
<feature type="transmembrane region" description="Helical" evidence="7">
    <location>
        <begin position="101"/>
        <end position="120"/>
    </location>
</feature>
<feature type="domain" description="ABC transmembrane type-1" evidence="8">
    <location>
        <begin position="95"/>
        <end position="304"/>
    </location>
</feature>
<dbReference type="SUPFAM" id="SSF161098">
    <property type="entry name" value="MetI-like"/>
    <property type="match status" value="1"/>
</dbReference>
<keyword evidence="4 7" id="KW-0812">Transmembrane</keyword>
<organism evidence="9 10">
    <name type="scientific">Clostridium faecium</name>
    <dbReference type="NCBI Taxonomy" id="2762223"/>
    <lineage>
        <taxon>Bacteria</taxon>
        <taxon>Bacillati</taxon>
        <taxon>Bacillota</taxon>
        <taxon>Clostridia</taxon>
        <taxon>Eubacteriales</taxon>
        <taxon>Clostridiaceae</taxon>
        <taxon>Clostridium</taxon>
    </lineage>
</organism>
<dbReference type="Proteomes" id="UP000627166">
    <property type="component" value="Unassembled WGS sequence"/>
</dbReference>
<evidence type="ECO:0000256" key="1">
    <source>
        <dbReference type="ARBA" id="ARBA00004651"/>
    </source>
</evidence>
<dbReference type="RefSeq" id="WP_191740559.1">
    <property type="nucleotide sequence ID" value="NZ_JACSQB010000081.1"/>
</dbReference>
<comment type="subcellular location">
    <subcellularLocation>
        <location evidence="1 7">Cell membrane</location>
        <topology evidence="1 7">Multi-pass membrane protein</topology>
    </subcellularLocation>
</comment>
<proteinExistence type="inferred from homology"/>
<feature type="transmembrane region" description="Helical" evidence="7">
    <location>
        <begin position="239"/>
        <end position="257"/>
    </location>
</feature>
<evidence type="ECO:0000259" key="8">
    <source>
        <dbReference type="PROSITE" id="PS50928"/>
    </source>
</evidence>
<reference evidence="9 10" key="1">
    <citation type="submission" date="2020-08" db="EMBL/GenBank/DDBJ databases">
        <title>A Genomic Blueprint of the Chicken Gut Microbiome.</title>
        <authorList>
            <person name="Gilroy R."/>
            <person name="Ravi A."/>
            <person name="Getino M."/>
            <person name="Pursley I."/>
            <person name="Horton D.L."/>
            <person name="Alikhan N.-F."/>
            <person name="Baker D."/>
            <person name="Gharbi K."/>
            <person name="Hall N."/>
            <person name="Watson M."/>
            <person name="Adriaenssens E.M."/>
            <person name="Foster-Nyarko E."/>
            <person name="Jarju S."/>
            <person name="Secka A."/>
            <person name="Antonio M."/>
            <person name="Oren A."/>
            <person name="Chaudhuri R."/>
            <person name="La Ragione R.M."/>
            <person name="Hildebrand F."/>
            <person name="Pallen M.J."/>
        </authorList>
    </citation>
    <scope>NUCLEOTIDE SEQUENCE [LARGE SCALE GENOMIC DNA]</scope>
    <source>
        <strain evidence="9 10">N37</strain>
    </source>
</reference>
<dbReference type="InterPro" id="IPR000515">
    <property type="entry name" value="MetI-like"/>
</dbReference>
<dbReference type="Gene3D" id="1.10.3720.10">
    <property type="entry name" value="MetI-like"/>
    <property type="match status" value="1"/>
</dbReference>
<comment type="similarity">
    <text evidence="7">Belongs to the binding-protein-dependent transport system permease family.</text>
</comment>
<dbReference type="Pfam" id="PF00528">
    <property type="entry name" value="BPD_transp_1"/>
    <property type="match status" value="1"/>
</dbReference>
<dbReference type="EMBL" id="JACSQB010000081">
    <property type="protein sequence ID" value="MBD8047590.1"/>
    <property type="molecule type" value="Genomic_DNA"/>
</dbReference>
<comment type="caution">
    <text evidence="9">The sequence shown here is derived from an EMBL/GenBank/DDBJ whole genome shotgun (WGS) entry which is preliminary data.</text>
</comment>
<keyword evidence="5 7" id="KW-1133">Transmembrane helix</keyword>
<evidence type="ECO:0000256" key="6">
    <source>
        <dbReference type="ARBA" id="ARBA00023136"/>
    </source>
</evidence>
<evidence type="ECO:0000313" key="9">
    <source>
        <dbReference type="EMBL" id="MBD8047590.1"/>
    </source>
</evidence>
<evidence type="ECO:0000313" key="10">
    <source>
        <dbReference type="Proteomes" id="UP000627166"/>
    </source>
</evidence>
<keyword evidence="3" id="KW-1003">Cell membrane</keyword>
<name>A0ABR8YTL4_9CLOT</name>
<evidence type="ECO:0000256" key="5">
    <source>
        <dbReference type="ARBA" id="ARBA00022989"/>
    </source>
</evidence>
<dbReference type="PANTHER" id="PTHR30465:SF74">
    <property type="entry name" value="OLIGOPEPTIDE TRANSPORT SYSTEM PERMEASE PROTEIN OPPB"/>
    <property type="match status" value="1"/>
</dbReference>
<accession>A0ABR8YTL4</accession>
<keyword evidence="6 7" id="KW-0472">Membrane</keyword>
<dbReference type="Pfam" id="PF19300">
    <property type="entry name" value="BPD_transp_1_N"/>
    <property type="match status" value="1"/>
</dbReference>
<evidence type="ECO:0000256" key="3">
    <source>
        <dbReference type="ARBA" id="ARBA00022475"/>
    </source>
</evidence>
<evidence type="ECO:0000256" key="7">
    <source>
        <dbReference type="RuleBase" id="RU363032"/>
    </source>
</evidence>
<keyword evidence="2 7" id="KW-0813">Transport</keyword>
<evidence type="ECO:0000256" key="2">
    <source>
        <dbReference type="ARBA" id="ARBA00022448"/>
    </source>
</evidence>
<evidence type="ECO:0000256" key="4">
    <source>
        <dbReference type="ARBA" id="ARBA00022692"/>
    </source>
</evidence>
<dbReference type="InterPro" id="IPR035906">
    <property type="entry name" value="MetI-like_sf"/>
</dbReference>
<dbReference type="PROSITE" id="PS50928">
    <property type="entry name" value="ABC_TM1"/>
    <property type="match status" value="1"/>
</dbReference>
<feature type="transmembrane region" description="Helical" evidence="7">
    <location>
        <begin position="287"/>
        <end position="307"/>
    </location>
</feature>